<protein>
    <recommendedName>
        <fullName evidence="1">PX domain-containing protein</fullName>
    </recommendedName>
</protein>
<keyword evidence="3" id="KW-1185">Reference proteome</keyword>
<dbReference type="PANTHER" id="PTHR47185">
    <property type="entry name" value="PX DOMAIN-CONTAINING PROTEIN YPR097W"/>
    <property type="match status" value="1"/>
</dbReference>
<dbReference type="PROSITE" id="PS50195">
    <property type="entry name" value="PX"/>
    <property type="match status" value="1"/>
</dbReference>
<dbReference type="InterPro" id="IPR047168">
    <property type="entry name" value="LEC1-like"/>
</dbReference>
<feature type="domain" description="PX" evidence="1">
    <location>
        <begin position="236"/>
        <end position="399"/>
    </location>
</feature>
<evidence type="ECO:0000313" key="2">
    <source>
        <dbReference type="EMBL" id="ODV82820.1"/>
    </source>
</evidence>
<dbReference type="Pfam" id="PF00787">
    <property type="entry name" value="PX"/>
    <property type="match status" value="1"/>
</dbReference>
<dbReference type="InterPro" id="IPR024554">
    <property type="entry name" value="LEC1-like_C"/>
</dbReference>
<dbReference type="GO" id="GO:0035091">
    <property type="term" value="F:phosphatidylinositol binding"/>
    <property type="evidence" value="ECO:0007669"/>
    <property type="project" value="InterPro"/>
</dbReference>
<dbReference type="SMART" id="SM00312">
    <property type="entry name" value="PX"/>
    <property type="match status" value="1"/>
</dbReference>
<dbReference type="InterPro" id="IPR024555">
    <property type="entry name" value="PX-associated"/>
</dbReference>
<reference evidence="3" key="1">
    <citation type="submission" date="2016-04" db="EMBL/GenBank/DDBJ databases">
        <title>Comparative genomics of biotechnologically important yeasts.</title>
        <authorList>
            <consortium name="DOE Joint Genome Institute"/>
            <person name="Riley R."/>
            <person name="Haridas S."/>
            <person name="Wolfe K.H."/>
            <person name="Lopes M.R."/>
            <person name="Hittinger C.T."/>
            <person name="Goker M."/>
            <person name="Salamov A."/>
            <person name="Wisecaver J."/>
            <person name="Long T.M."/>
            <person name="Aerts A.L."/>
            <person name="Barry K."/>
            <person name="Choi C."/>
            <person name="Clum A."/>
            <person name="Coughlan A.Y."/>
            <person name="Deshpande S."/>
            <person name="Douglass A.P."/>
            <person name="Hanson S.J."/>
            <person name="Klenk H.-P."/>
            <person name="Labutti K."/>
            <person name="Lapidus A."/>
            <person name="Lindquist E."/>
            <person name="Lipzen A."/>
            <person name="Meier-Kolthoff J.P."/>
            <person name="Ohm R.A."/>
            <person name="Otillar R.P."/>
            <person name="Pangilinan J."/>
            <person name="Peng Y."/>
            <person name="Rokas A."/>
            <person name="Rosa C.A."/>
            <person name="Scheuner C."/>
            <person name="Sibirny A.A."/>
            <person name="Slot J.C."/>
            <person name="Stielow J.B."/>
            <person name="Sun H."/>
            <person name="Kurtzman C.P."/>
            <person name="Blackwell M."/>
            <person name="Grigoriev I.V."/>
            <person name="Jeffries T.W."/>
        </authorList>
    </citation>
    <scope>NUCLEOTIDE SEQUENCE [LARGE SCALE GENOMIC DNA]</scope>
    <source>
        <strain evidence="3">NRRL YB-2248</strain>
    </source>
</reference>
<dbReference type="Pfam" id="PF12825">
    <property type="entry name" value="DUF3818"/>
    <property type="match status" value="1"/>
</dbReference>
<name>A0A1E4STJ2_9ASCO</name>
<accession>A0A1E4STJ2</accession>
<evidence type="ECO:0000313" key="3">
    <source>
        <dbReference type="Proteomes" id="UP000094801"/>
    </source>
</evidence>
<evidence type="ECO:0000259" key="1">
    <source>
        <dbReference type="PROSITE" id="PS50195"/>
    </source>
</evidence>
<dbReference type="OrthoDB" id="2117459at2759"/>
<organism evidence="2 3">
    <name type="scientific">[Candida] arabinofermentans NRRL YB-2248</name>
    <dbReference type="NCBI Taxonomy" id="983967"/>
    <lineage>
        <taxon>Eukaryota</taxon>
        <taxon>Fungi</taxon>
        <taxon>Dikarya</taxon>
        <taxon>Ascomycota</taxon>
        <taxon>Saccharomycotina</taxon>
        <taxon>Pichiomycetes</taxon>
        <taxon>Pichiales</taxon>
        <taxon>Pichiaceae</taxon>
        <taxon>Ogataea</taxon>
        <taxon>Ogataea/Candida clade</taxon>
    </lineage>
</organism>
<dbReference type="InterPro" id="IPR001683">
    <property type="entry name" value="PX_dom"/>
</dbReference>
<dbReference type="PROSITE" id="PS51257">
    <property type="entry name" value="PROKAR_LIPOPROTEIN"/>
    <property type="match status" value="1"/>
</dbReference>
<dbReference type="Proteomes" id="UP000094801">
    <property type="component" value="Unassembled WGS sequence"/>
</dbReference>
<dbReference type="PANTHER" id="PTHR47185:SF1">
    <property type="entry name" value="PX DOMAIN-CONTAINING PROTEIN YPR097W"/>
    <property type="match status" value="1"/>
</dbReference>
<dbReference type="STRING" id="983967.A0A1E4STJ2"/>
<dbReference type="EMBL" id="KV453873">
    <property type="protein sequence ID" value="ODV82820.1"/>
    <property type="molecule type" value="Genomic_DNA"/>
</dbReference>
<dbReference type="Pfam" id="PF12828">
    <property type="entry name" value="PXB"/>
    <property type="match status" value="1"/>
</dbReference>
<gene>
    <name evidence="2" type="ORF">CANARDRAFT_10199</name>
</gene>
<dbReference type="SUPFAM" id="SSF64268">
    <property type="entry name" value="PX domain"/>
    <property type="match status" value="1"/>
</dbReference>
<sequence length="982" mass="115940">MLYKYANANGMIYGIHHSMSLSSCELTPVQEHYLKKELITLQLTREINKLSPTYNDTTGLRRFGPPFKMYDPKSPPPNLTTSQLNEISDSYIHHFNTQFPLLRFFFNEYLVTFPFIKSYLKSQSVDRQDEFWVKVQVFFEIWKTKNISNSNDRGEVSKRKLALFKLQTLLVMFFNSSIYCIGDETYFKTSDERNLYKKMDKMHIMEETDLNQPLDDDITSKYKYINGIDINVAGVVKGKEKKKAGFLFGSTESTFYLFIIRLKDEKTGNLWYIKRRYSDFVEFNKSIAKLYPGNNIPFLPSKNKNSIGIDVSNGDDENVNDNDNHDINSLQKNFMNSLKSVKSSDESIHIDEEEDDKLKFPRESLRVSLRGYLKALSSIKVIKNSPEFQNFITQDQINPTVEELKDIEMRSKLDYLMILQHYKFQQETIRIIKQLESSATDFKQEIYKDGGFAYIFKQLEYKTSIEELSLPVQSMIKLIQIEIASTSYEAFIGNDNARETFKLMKRLHGLFPYRLVSTILRFTNPLQMVKKLIDLFTYQVPIGFNKRAKSLLQVIFTGVLDDDLKKCNLELKLLKEKIGKLGSEYLSIVNKIDEYFACHDEDSILKIKKDSQYYKIDICLALLMNNNNLKIKLPNWLLLELIQQYKKRKQLNKEDTLYSLSFTYFKNVLRKRDKVSLRELWEEPELISIIKELLSIFFQPLINLFQKAELHVYIPIVQKYNNELVDLIQFYQNDYNNFNNSNIVASFISLQDKYKEYCYTFMRRLYLSDLNESDVDKRVFEGLINWFNLFIKFLNFVKLERVDLKIDLLELIKESKMGPTPVNFESLISELNDKIDKIEQKRKKFNNVDSKEIENDYLKTVRNDKLNDNWDRINDKFYSLLKDDNGQDVKINEMMGINDDDLLEMNMEFVELDDDDDENDGIEHQSSEEFLRRVNQGYVETDEEFKRIEELGQFKDTEINKLSDLFRDKLCIVIDEYKNSKG</sequence>
<dbReference type="InterPro" id="IPR036871">
    <property type="entry name" value="PX_dom_sf"/>
</dbReference>
<dbReference type="Gene3D" id="3.30.1520.10">
    <property type="entry name" value="Phox-like domain"/>
    <property type="match status" value="1"/>
</dbReference>
<dbReference type="AlphaFoldDB" id="A0A1E4STJ2"/>
<proteinExistence type="predicted"/>